<evidence type="ECO:0000313" key="2">
    <source>
        <dbReference type="EMBL" id="KAK3889043.1"/>
    </source>
</evidence>
<keyword evidence="3" id="KW-1185">Reference proteome</keyword>
<feature type="region of interest" description="Disordered" evidence="1">
    <location>
        <begin position="98"/>
        <end position="154"/>
    </location>
</feature>
<protein>
    <submittedName>
        <fullName evidence="2">Uncharacterized protein</fullName>
    </submittedName>
</protein>
<organism evidence="2 3">
    <name type="scientific">Petrolisthes cinctipes</name>
    <name type="common">Flat porcelain crab</name>
    <dbReference type="NCBI Taxonomy" id="88211"/>
    <lineage>
        <taxon>Eukaryota</taxon>
        <taxon>Metazoa</taxon>
        <taxon>Ecdysozoa</taxon>
        <taxon>Arthropoda</taxon>
        <taxon>Crustacea</taxon>
        <taxon>Multicrustacea</taxon>
        <taxon>Malacostraca</taxon>
        <taxon>Eumalacostraca</taxon>
        <taxon>Eucarida</taxon>
        <taxon>Decapoda</taxon>
        <taxon>Pleocyemata</taxon>
        <taxon>Anomura</taxon>
        <taxon>Galatheoidea</taxon>
        <taxon>Porcellanidae</taxon>
        <taxon>Petrolisthes</taxon>
    </lineage>
</organism>
<gene>
    <name evidence="2" type="ORF">Pcinc_006919</name>
</gene>
<reference evidence="2" key="1">
    <citation type="submission" date="2023-10" db="EMBL/GenBank/DDBJ databases">
        <title>Genome assemblies of two species of porcelain crab, Petrolisthes cinctipes and Petrolisthes manimaculis (Anomura: Porcellanidae).</title>
        <authorList>
            <person name="Angst P."/>
        </authorList>
    </citation>
    <scope>NUCLEOTIDE SEQUENCE</scope>
    <source>
        <strain evidence="2">PB745_01</strain>
        <tissue evidence="2">Gill</tissue>
    </source>
</reference>
<accession>A0AAE1KYN4</accession>
<name>A0AAE1KYN4_PETCI</name>
<dbReference type="Proteomes" id="UP001286313">
    <property type="component" value="Unassembled WGS sequence"/>
</dbReference>
<dbReference type="AlphaFoldDB" id="A0AAE1KYN4"/>
<proteinExistence type="predicted"/>
<comment type="caution">
    <text evidence="2">The sequence shown here is derived from an EMBL/GenBank/DDBJ whole genome shotgun (WGS) entry which is preliminary data.</text>
</comment>
<evidence type="ECO:0000313" key="3">
    <source>
        <dbReference type="Proteomes" id="UP001286313"/>
    </source>
</evidence>
<feature type="compositionally biased region" description="Acidic residues" evidence="1">
    <location>
        <begin position="103"/>
        <end position="116"/>
    </location>
</feature>
<evidence type="ECO:0000256" key="1">
    <source>
        <dbReference type="SAM" id="MobiDB-lite"/>
    </source>
</evidence>
<dbReference type="EMBL" id="JAWQEG010000506">
    <property type="protein sequence ID" value="KAK3889043.1"/>
    <property type="molecule type" value="Genomic_DNA"/>
</dbReference>
<sequence>MGPKDGYPQPPTSVKTWCNHLPANQEASHDNSSHSHQSFPNLPLAQSCRNFSLAPAFVRDMQLPQAAPTPTTLTPDIMPFQTGLFYKWVCHCEATVMPADPNISDDESQDDDDVADLDLMLPEPHDVDTPSTSDEPGPKRKCVRPAVEEIPEED</sequence>